<dbReference type="InterPro" id="IPR017900">
    <property type="entry name" value="4Fe4S_Fe_S_CS"/>
</dbReference>
<comment type="catalytic activity">
    <reaction evidence="6">
        <text>(R)-lactate + A = pyruvate + AH2</text>
        <dbReference type="Rhea" id="RHEA:15089"/>
        <dbReference type="ChEBI" id="CHEBI:13193"/>
        <dbReference type="ChEBI" id="CHEBI:15361"/>
        <dbReference type="ChEBI" id="CHEBI:16004"/>
        <dbReference type="ChEBI" id="CHEBI:17499"/>
    </reaction>
</comment>
<dbReference type="InterPro" id="IPR009051">
    <property type="entry name" value="Helical_ferredxn"/>
</dbReference>
<dbReference type="SUPFAM" id="SSF54862">
    <property type="entry name" value="4Fe-4S ferredoxins"/>
    <property type="match status" value="1"/>
</dbReference>
<evidence type="ECO:0000259" key="8">
    <source>
        <dbReference type="PROSITE" id="PS51379"/>
    </source>
</evidence>
<dbReference type="Gene3D" id="1.10.1060.10">
    <property type="entry name" value="Alpha-helical ferredoxin"/>
    <property type="match status" value="1"/>
</dbReference>
<keyword evidence="6" id="KW-0249">Electron transport</keyword>
<feature type="region of interest" description="Disordered" evidence="7">
    <location>
        <begin position="1"/>
        <end position="23"/>
    </location>
</feature>
<evidence type="ECO:0000256" key="2">
    <source>
        <dbReference type="ARBA" id="ARBA00022723"/>
    </source>
</evidence>
<comment type="catalytic activity">
    <reaction evidence="6">
        <text>glycolate + A = glyoxylate + AH2</text>
        <dbReference type="Rhea" id="RHEA:21264"/>
        <dbReference type="ChEBI" id="CHEBI:13193"/>
        <dbReference type="ChEBI" id="CHEBI:17499"/>
        <dbReference type="ChEBI" id="CHEBI:29805"/>
        <dbReference type="ChEBI" id="CHEBI:36655"/>
        <dbReference type="EC" id="1.1.99.14"/>
    </reaction>
</comment>
<keyword evidence="10" id="KW-1185">Reference proteome</keyword>
<feature type="domain" description="4Fe-4S ferredoxin-type" evidence="8">
    <location>
        <begin position="75"/>
        <end position="106"/>
    </location>
</feature>
<dbReference type="PANTHER" id="PTHR32479:SF17">
    <property type="entry name" value="GLYCOLATE OXIDASE IRON-SULFUR SUBUNIT"/>
    <property type="match status" value="1"/>
</dbReference>
<dbReference type="InterPro" id="IPR017896">
    <property type="entry name" value="4Fe4S_Fe-S-bd"/>
</dbReference>
<dbReference type="Gene3D" id="3.20.20.150">
    <property type="entry name" value="Divalent-metal-dependent TIM barrel enzymes"/>
    <property type="match status" value="1"/>
</dbReference>
<reference evidence="10" key="2">
    <citation type="submission" date="2023-07" db="EMBL/GenBank/DDBJ databases">
        <title>Myceligenerans salitolerans sp. nov., a halotolerant actinomycete isolated from a salt lake in Xinjiang, China.</title>
        <authorList>
            <person name="Guan T."/>
        </authorList>
    </citation>
    <scope>NUCLEOTIDE SEQUENCE [LARGE SCALE GENOMIC DNA]</scope>
    <source>
        <strain evidence="10">XHU 5031</strain>
    </source>
</reference>
<keyword evidence="4 6" id="KW-0408">Iron</keyword>
<keyword evidence="3" id="KW-0677">Repeat</keyword>
<dbReference type="PROSITE" id="PS51379">
    <property type="entry name" value="4FE4S_FER_2"/>
    <property type="match status" value="2"/>
</dbReference>
<comment type="cofactor">
    <cofactor evidence="6">
        <name>[4Fe-4S] cluster</name>
        <dbReference type="ChEBI" id="CHEBI:49883"/>
    </cofactor>
    <text evidence="6">Binds 2 [4Fe-4S] clusters.</text>
</comment>
<organism evidence="9 10">
    <name type="scientific">Myceligenerans salitolerans</name>
    <dbReference type="NCBI Taxonomy" id="1230528"/>
    <lineage>
        <taxon>Bacteria</taxon>
        <taxon>Bacillati</taxon>
        <taxon>Actinomycetota</taxon>
        <taxon>Actinomycetes</taxon>
        <taxon>Micrococcales</taxon>
        <taxon>Promicromonosporaceae</taxon>
        <taxon>Myceligenerans</taxon>
    </lineage>
</organism>
<evidence type="ECO:0000256" key="5">
    <source>
        <dbReference type="ARBA" id="ARBA00023014"/>
    </source>
</evidence>
<evidence type="ECO:0000313" key="10">
    <source>
        <dbReference type="Proteomes" id="UP000664617"/>
    </source>
</evidence>
<name>A0ABS3I6P0_9MICO</name>
<dbReference type="EMBL" id="JAFMPK010000018">
    <property type="protein sequence ID" value="MBO0607757.1"/>
    <property type="molecule type" value="Genomic_DNA"/>
</dbReference>
<keyword evidence="1 6" id="KW-0004">4Fe-4S</keyword>
<gene>
    <name evidence="9" type="ORF">J0911_01780</name>
</gene>
<protein>
    <recommendedName>
        <fullName evidence="6">Glycolate oxidase iron-sulfur subunit</fullName>
        <ecNumber evidence="6">1.1.99.14</ecNumber>
    </recommendedName>
</protein>
<evidence type="ECO:0000256" key="3">
    <source>
        <dbReference type="ARBA" id="ARBA00022737"/>
    </source>
</evidence>
<dbReference type="InterPro" id="IPR012257">
    <property type="entry name" value="Glc_ox_4Fe-4S"/>
</dbReference>
<dbReference type="InterPro" id="IPR004017">
    <property type="entry name" value="Cys_rich_dom"/>
</dbReference>
<evidence type="ECO:0000256" key="7">
    <source>
        <dbReference type="SAM" id="MobiDB-lite"/>
    </source>
</evidence>
<evidence type="ECO:0000256" key="6">
    <source>
        <dbReference type="PIRNR" id="PIRNR000139"/>
    </source>
</evidence>
<evidence type="ECO:0000256" key="1">
    <source>
        <dbReference type="ARBA" id="ARBA00022485"/>
    </source>
</evidence>
<evidence type="ECO:0000256" key="4">
    <source>
        <dbReference type="ARBA" id="ARBA00023004"/>
    </source>
</evidence>
<comment type="caution">
    <text evidence="9">The sequence shown here is derived from an EMBL/GenBank/DDBJ whole genome shotgun (WGS) entry which is preliminary data.</text>
</comment>
<comment type="function">
    <text evidence="6">Component of a complex that catalyzes the oxidation of glycolate to glyoxylate.</text>
</comment>
<dbReference type="PROSITE" id="PS00198">
    <property type="entry name" value="4FE4S_FER_1"/>
    <property type="match status" value="1"/>
</dbReference>
<proteinExistence type="predicted"/>
<dbReference type="RefSeq" id="WP_207273687.1">
    <property type="nucleotide sequence ID" value="NZ_JAFMPK010000018.1"/>
</dbReference>
<sequence>MSETKPDLLGSFDGGRPGAFDEHHPPSRELVDDCVHCGFCLPACPTYTLWGEEMDSPRGRIHLMKQGLEGEPMSASLVGHVDACLGCMACVTACPSGVRYDKLVEATRAQVERRGTGHRPRGLRLLRAAVFALFPHPRRLRAVRPLLSLYQRTGLSRVVRPVLERLSPSLAAMESVAPPLGRAEPVPPLTRASAPRRMTVGLLLGCVQREFFPGVNAATVRVLAAEGCDVVAPSAQGCCGALSVHAGREAEGLAYARALVDAFADAGVERVVVNSAGCGSTTKEYADLLADDPAYAGRAAEFAARVRDVAEILDELGPVAARHPLPLTVAYHDACHLSHAQRVRSQPRRLLRAVPGLVLREIAEGDLCCGSAGIYNLTHPEPARELGDRKAVNVAATGADLLVTSNPGCLMQIAAATGRQGRTIATAHLVQVLDASIRGAGPETLAGTVTDVART</sequence>
<reference evidence="9 10" key="1">
    <citation type="submission" date="2021-03" db="EMBL/GenBank/DDBJ databases">
        <authorList>
            <person name="Xin L."/>
        </authorList>
    </citation>
    <scope>NUCLEOTIDE SEQUENCE [LARGE SCALE GENOMIC DNA]</scope>
    <source>
        <strain evidence="9 10">XHU 5031</strain>
    </source>
</reference>
<dbReference type="Pfam" id="PF13183">
    <property type="entry name" value="Fer4_8"/>
    <property type="match status" value="1"/>
</dbReference>
<dbReference type="EC" id="1.1.99.14" evidence="6"/>
<keyword evidence="2 6" id="KW-0479">Metal-binding</keyword>
<feature type="domain" description="4Fe-4S ferredoxin-type" evidence="8">
    <location>
        <begin position="24"/>
        <end position="54"/>
    </location>
</feature>
<dbReference type="PANTHER" id="PTHR32479">
    <property type="entry name" value="GLYCOLATE OXIDASE IRON-SULFUR SUBUNIT"/>
    <property type="match status" value="1"/>
</dbReference>
<accession>A0ABS3I6P0</accession>
<dbReference type="Proteomes" id="UP000664617">
    <property type="component" value="Unassembled WGS sequence"/>
</dbReference>
<dbReference type="Pfam" id="PF02754">
    <property type="entry name" value="CCG"/>
    <property type="match status" value="2"/>
</dbReference>
<evidence type="ECO:0000313" key="9">
    <source>
        <dbReference type="EMBL" id="MBO0607757.1"/>
    </source>
</evidence>
<keyword evidence="5 6" id="KW-0411">Iron-sulfur</keyword>
<dbReference type="PIRSF" id="PIRSF000139">
    <property type="entry name" value="Glc_ox_4Fe-4S"/>
    <property type="match status" value="1"/>
</dbReference>
<keyword evidence="6" id="KW-0813">Transport</keyword>